<dbReference type="Proteomes" id="UP001159428">
    <property type="component" value="Unassembled WGS sequence"/>
</dbReference>
<dbReference type="EMBL" id="CALNXJ010000054">
    <property type="protein sequence ID" value="CAH3153803.1"/>
    <property type="molecule type" value="Genomic_DNA"/>
</dbReference>
<evidence type="ECO:0000313" key="2">
    <source>
        <dbReference type="Proteomes" id="UP001159428"/>
    </source>
</evidence>
<sequence>YCLFTLLISNDIFHRRSLLRYGLFSNACRNILLGCTLLAFIPIDVDTLVSTINNFERKPKKKPSNDNANAYKQSQFALASLIALIRSQDYEGWL</sequence>
<accession>A0AAU9XP67</accession>
<gene>
    <name evidence="1" type="ORF">PMEA_00027280</name>
</gene>
<dbReference type="AlphaFoldDB" id="A0AAU9XP67"/>
<reference evidence="1 2" key="1">
    <citation type="submission" date="2022-05" db="EMBL/GenBank/DDBJ databases">
        <authorList>
            <consortium name="Genoscope - CEA"/>
            <person name="William W."/>
        </authorList>
    </citation>
    <scope>NUCLEOTIDE SEQUENCE [LARGE SCALE GENOMIC DNA]</scope>
</reference>
<feature type="non-terminal residue" evidence="1">
    <location>
        <position position="1"/>
    </location>
</feature>
<protein>
    <submittedName>
        <fullName evidence="1">Uncharacterized protein</fullName>
    </submittedName>
</protein>
<keyword evidence="2" id="KW-1185">Reference proteome</keyword>
<organism evidence="1 2">
    <name type="scientific">Pocillopora meandrina</name>
    <dbReference type="NCBI Taxonomy" id="46732"/>
    <lineage>
        <taxon>Eukaryota</taxon>
        <taxon>Metazoa</taxon>
        <taxon>Cnidaria</taxon>
        <taxon>Anthozoa</taxon>
        <taxon>Hexacorallia</taxon>
        <taxon>Scleractinia</taxon>
        <taxon>Astrocoeniina</taxon>
        <taxon>Pocilloporidae</taxon>
        <taxon>Pocillopora</taxon>
    </lineage>
</organism>
<proteinExistence type="predicted"/>
<evidence type="ECO:0000313" key="1">
    <source>
        <dbReference type="EMBL" id="CAH3153803.1"/>
    </source>
</evidence>
<name>A0AAU9XP67_9CNID</name>
<comment type="caution">
    <text evidence="1">The sequence shown here is derived from an EMBL/GenBank/DDBJ whole genome shotgun (WGS) entry which is preliminary data.</text>
</comment>